<evidence type="ECO:0000256" key="3">
    <source>
        <dbReference type="ARBA" id="ARBA00022679"/>
    </source>
</evidence>
<dbReference type="Pfam" id="PF00069">
    <property type="entry name" value="Pkinase"/>
    <property type="match status" value="1"/>
</dbReference>
<evidence type="ECO:0000256" key="7">
    <source>
        <dbReference type="ARBA" id="ARBA00047899"/>
    </source>
</evidence>
<protein>
    <recommendedName>
        <fullName evidence="1">non-specific serine/threonine protein kinase</fullName>
        <ecNumber evidence="1">2.7.11.1</ecNumber>
    </recommendedName>
</protein>
<keyword evidence="4 9" id="KW-0547">Nucleotide-binding</keyword>
<keyword evidence="2" id="KW-0723">Serine/threonine-protein kinase</keyword>
<dbReference type="EMBL" id="JBGBPQ010000028">
    <property type="protein sequence ID" value="KAL1496620.1"/>
    <property type="molecule type" value="Genomic_DNA"/>
</dbReference>
<evidence type="ECO:0000313" key="14">
    <source>
        <dbReference type="Proteomes" id="UP001515480"/>
    </source>
</evidence>
<evidence type="ECO:0000256" key="10">
    <source>
        <dbReference type="SAM" id="Coils"/>
    </source>
</evidence>
<evidence type="ECO:0000313" key="13">
    <source>
        <dbReference type="EMBL" id="KAL1496620.1"/>
    </source>
</evidence>
<proteinExistence type="predicted"/>
<feature type="coiled-coil region" evidence="10">
    <location>
        <begin position="608"/>
        <end position="656"/>
    </location>
</feature>
<evidence type="ECO:0000256" key="11">
    <source>
        <dbReference type="SAM" id="MobiDB-lite"/>
    </source>
</evidence>
<dbReference type="InterPro" id="IPR019530">
    <property type="entry name" value="Intra-flagellar_transport_57"/>
</dbReference>
<dbReference type="EC" id="2.7.11.1" evidence="1"/>
<evidence type="ECO:0000256" key="4">
    <source>
        <dbReference type="ARBA" id="ARBA00022741"/>
    </source>
</evidence>
<dbReference type="InterPro" id="IPR008271">
    <property type="entry name" value="Ser/Thr_kinase_AS"/>
</dbReference>
<keyword evidence="5" id="KW-0418">Kinase</keyword>
<keyword evidence="14" id="KW-1185">Reference proteome</keyword>
<evidence type="ECO:0000256" key="9">
    <source>
        <dbReference type="PROSITE-ProRule" id="PRU10141"/>
    </source>
</evidence>
<dbReference type="PROSITE" id="PS00108">
    <property type="entry name" value="PROTEIN_KINASE_ST"/>
    <property type="match status" value="1"/>
</dbReference>
<dbReference type="PROSITE" id="PS00107">
    <property type="entry name" value="PROTEIN_KINASE_ATP"/>
    <property type="match status" value="1"/>
</dbReference>
<comment type="caution">
    <text evidence="13">The sequence shown here is derived from an EMBL/GenBank/DDBJ whole genome shotgun (WGS) entry which is preliminary data.</text>
</comment>
<keyword evidence="3" id="KW-0808">Transferase</keyword>
<organism evidence="13 14">
    <name type="scientific">Prymnesium parvum</name>
    <name type="common">Toxic golden alga</name>
    <dbReference type="NCBI Taxonomy" id="97485"/>
    <lineage>
        <taxon>Eukaryota</taxon>
        <taxon>Haptista</taxon>
        <taxon>Haptophyta</taxon>
        <taxon>Prymnesiophyceae</taxon>
        <taxon>Prymnesiales</taxon>
        <taxon>Prymnesiaceae</taxon>
        <taxon>Prymnesium</taxon>
    </lineage>
</organism>
<dbReference type="SUPFAM" id="SSF56112">
    <property type="entry name" value="Protein kinase-like (PK-like)"/>
    <property type="match status" value="1"/>
</dbReference>
<dbReference type="SMART" id="SM00220">
    <property type="entry name" value="S_TKc"/>
    <property type="match status" value="1"/>
</dbReference>
<dbReference type="InterPro" id="IPR011009">
    <property type="entry name" value="Kinase-like_dom_sf"/>
</dbReference>
<comment type="catalytic activity">
    <reaction evidence="8">
        <text>L-seryl-[protein] + ATP = O-phospho-L-seryl-[protein] + ADP + H(+)</text>
        <dbReference type="Rhea" id="RHEA:17989"/>
        <dbReference type="Rhea" id="RHEA-COMP:9863"/>
        <dbReference type="Rhea" id="RHEA-COMP:11604"/>
        <dbReference type="ChEBI" id="CHEBI:15378"/>
        <dbReference type="ChEBI" id="CHEBI:29999"/>
        <dbReference type="ChEBI" id="CHEBI:30616"/>
        <dbReference type="ChEBI" id="CHEBI:83421"/>
        <dbReference type="ChEBI" id="CHEBI:456216"/>
        <dbReference type="EC" id="2.7.11.1"/>
    </reaction>
</comment>
<dbReference type="PROSITE" id="PS50011">
    <property type="entry name" value="PROTEIN_KINASE_DOM"/>
    <property type="match status" value="1"/>
</dbReference>
<accession>A0AB34IEI3</accession>
<dbReference type="InterPro" id="IPR051131">
    <property type="entry name" value="NEK_Ser/Thr_kinase_NIMA"/>
</dbReference>
<keyword evidence="10" id="KW-0175">Coiled coil</keyword>
<dbReference type="Gene3D" id="1.20.5.170">
    <property type="match status" value="1"/>
</dbReference>
<dbReference type="Gene3D" id="1.10.510.10">
    <property type="entry name" value="Transferase(Phosphotransferase) domain 1"/>
    <property type="match status" value="1"/>
</dbReference>
<gene>
    <name evidence="13" type="ORF">AB1Y20_014224</name>
</gene>
<name>A0AB34IEI3_PRYPA</name>
<dbReference type="Proteomes" id="UP001515480">
    <property type="component" value="Unassembled WGS sequence"/>
</dbReference>
<dbReference type="PANTHER" id="PTHR44899">
    <property type="entry name" value="CAMK FAMILY PROTEIN KINASE"/>
    <property type="match status" value="1"/>
</dbReference>
<feature type="domain" description="Protein kinase" evidence="12">
    <location>
        <begin position="26"/>
        <end position="288"/>
    </location>
</feature>
<keyword evidence="6 9" id="KW-0067">ATP-binding</keyword>
<dbReference type="GO" id="GO:0005524">
    <property type="term" value="F:ATP binding"/>
    <property type="evidence" value="ECO:0007669"/>
    <property type="project" value="UniProtKB-UniRule"/>
</dbReference>
<feature type="binding site" evidence="9">
    <location>
        <position position="55"/>
    </location>
    <ligand>
        <name>ATP</name>
        <dbReference type="ChEBI" id="CHEBI:30616"/>
    </ligand>
</feature>
<dbReference type="InterPro" id="IPR000719">
    <property type="entry name" value="Prot_kinase_dom"/>
</dbReference>
<reference evidence="13 14" key="1">
    <citation type="journal article" date="2024" name="Science">
        <title>Giant polyketide synthase enzymes in the biosynthesis of giant marine polyether toxins.</title>
        <authorList>
            <person name="Fallon T.R."/>
            <person name="Shende V.V."/>
            <person name="Wierzbicki I.H."/>
            <person name="Pendleton A.L."/>
            <person name="Watervoot N.F."/>
            <person name="Auber R.P."/>
            <person name="Gonzalez D.J."/>
            <person name="Wisecaver J.H."/>
            <person name="Moore B.S."/>
        </authorList>
    </citation>
    <scope>NUCLEOTIDE SEQUENCE [LARGE SCALE GENOMIC DNA]</scope>
    <source>
        <strain evidence="13 14">12B1</strain>
    </source>
</reference>
<dbReference type="AlphaFoldDB" id="A0AB34IEI3"/>
<sequence>MTAVGPDADEAISSNGIEGSGCLDDYVVEKAIGRGHFSVVHRAVRKSNQQRVALKKVQIFDMMDAKARDRCLKEVHLLRTLPKHPCIITYLDSFIEQNELFIIFEWAEHGDLRRLLRRAQEANATLQERQIWGYFTQICDGVRHMHEARVMHRDIKPANIFLAANGCVKLGDLGLGRAFSSQTYEANSKVGTPLYMSPEVLDGRGYEWKSDIWSLGCLLYELATLRSPFKNEGDNLYTLFKKISVGKYKELPDTYSPHLSRLVSSMIQIDPKLRPDIHAVLKFASKALASFNETAAASPAASGSTAAAAGGGSGVAGGGGGGSGGGGGGGGSGGVAECLVVMEAVLDKLKLLEYERGLLKPRGLPPLPRWYFCASGAAPPPVLFHYFFSLACWLLHTSVAPKHRLWQMLPPATPSGFESEALAASSALLECLKGSGAPLSSYAAMPAHRLRAATGAEVCALLNALTDSALVAAGFSWGTPVHTADEVEAEVEEEEEVGQEVQGADEEVDEIRESAGSTEDAQVAPRLLPVLLSEVDAASWQEECDRVAPELLLRLLWSQGHWRHRLATAQQHAPAVSDGLPVLAPTLESIAQRAAAQEQKLAPLRSHHQDAMSTLQAANDRVSQAQQTVNSLAEELTRLEEQVKRTQQALANREGEMGGTAPLDRIRGGLRLLRAESKDLMLREAILQHELTSKLQQRGARGLDSARPHYSSDVDASDLD</sequence>
<comment type="catalytic activity">
    <reaction evidence="7">
        <text>L-threonyl-[protein] + ATP = O-phospho-L-threonyl-[protein] + ADP + H(+)</text>
        <dbReference type="Rhea" id="RHEA:46608"/>
        <dbReference type="Rhea" id="RHEA-COMP:11060"/>
        <dbReference type="Rhea" id="RHEA-COMP:11605"/>
        <dbReference type="ChEBI" id="CHEBI:15378"/>
        <dbReference type="ChEBI" id="CHEBI:30013"/>
        <dbReference type="ChEBI" id="CHEBI:30616"/>
        <dbReference type="ChEBI" id="CHEBI:61977"/>
        <dbReference type="ChEBI" id="CHEBI:456216"/>
        <dbReference type="EC" id="2.7.11.1"/>
    </reaction>
</comment>
<dbReference type="Pfam" id="PF10498">
    <property type="entry name" value="IFT57"/>
    <property type="match status" value="1"/>
</dbReference>
<dbReference type="GO" id="GO:0004674">
    <property type="term" value="F:protein serine/threonine kinase activity"/>
    <property type="evidence" value="ECO:0007669"/>
    <property type="project" value="UniProtKB-KW"/>
</dbReference>
<evidence type="ECO:0000256" key="1">
    <source>
        <dbReference type="ARBA" id="ARBA00012513"/>
    </source>
</evidence>
<evidence type="ECO:0000256" key="2">
    <source>
        <dbReference type="ARBA" id="ARBA00022527"/>
    </source>
</evidence>
<evidence type="ECO:0000256" key="5">
    <source>
        <dbReference type="ARBA" id="ARBA00022777"/>
    </source>
</evidence>
<evidence type="ECO:0000256" key="6">
    <source>
        <dbReference type="ARBA" id="ARBA00022840"/>
    </source>
</evidence>
<dbReference type="PANTHER" id="PTHR44899:SF3">
    <property type="entry name" value="SERINE_THREONINE-PROTEIN KINASE NEK1"/>
    <property type="match status" value="1"/>
</dbReference>
<evidence type="ECO:0000256" key="8">
    <source>
        <dbReference type="ARBA" id="ARBA00048679"/>
    </source>
</evidence>
<feature type="region of interest" description="Disordered" evidence="11">
    <location>
        <begin position="693"/>
        <end position="720"/>
    </location>
</feature>
<dbReference type="InterPro" id="IPR017441">
    <property type="entry name" value="Protein_kinase_ATP_BS"/>
</dbReference>
<evidence type="ECO:0000259" key="12">
    <source>
        <dbReference type="PROSITE" id="PS50011"/>
    </source>
</evidence>